<dbReference type="EMBL" id="CP029187">
    <property type="protein sequence ID" value="AWI27246.1"/>
    <property type="molecule type" value="Genomic_DNA"/>
</dbReference>
<dbReference type="CDD" id="cd03426">
    <property type="entry name" value="NUDIX_CoAse_Nudt7"/>
    <property type="match status" value="1"/>
</dbReference>
<feature type="domain" description="Nudix hydrolase" evidence="7">
    <location>
        <begin position="46"/>
        <end position="180"/>
    </location>
</feature>
<evidence type="ECO:0000256" key="6">
    <source>
        <dbReference type="ARBA" id="ARBA00023211"/>
    </source>
</evidence>
<dbReference type="RefSeq" id="WP_108905014.1">
    <property type="nucleotide sequence ID" value="NZ_CP029187.1"/>
</dbReference>
<dbReference type="PANTHER" id="PTHR12992">
    <property type="entry name" value="NUDIX HYDROLASE"/>
    <property type="match status" value="1"/>
</dbReference>
<evidence type="ECO:0000256" key="4">
    <source>
        <dbReference type="ARBA" id="ARBA00022801"/>
    </source>
</evidence>
<dbReference type="SUPFAM" id="SSF55811">
    <property type="entry name" value="Nudix"/>
    <property type="match status" value="1"/>
</dbReference>
<organism evidence="8 9">
    <name type="scientific">Flavobacterium pallidum</name>
    <dbReference type="NCBI Taxonomy" id="2172098"/>
    <lineage>
        <taxon>Bacteria</taxon>
        <taxon>Pseudomonadati</taxon>
        <taxon>Bacteroidota</taxon>
        <taxon>Flavobacteriia</taxon>
        <taxon>Flavobacteriales</taxon>
        <taxon>Flavobacteriaceae</taxon>
        <taxon>Flavobacterium</taxon>
    </lineage>
</organism>
<gene>
    <name evidence="8" type="ORF">HYN49_09045</name>
</gene>
<evidence type="ECO:0000259" key="7">
    <source>
        <dbReference type="PROSITE" id="PS51462"/>
    </source>
</evidence>
<dbReference type="InterPro" id="IPR000086">
    <property type="entry name" value="NUDIX_hydrolase_dom"/>
</dbReference>
<dbReference type="PANTHER" id="PTHR12992:SF11">
    <property type="entry name" value="MITOCHONDRIAL COENZYME A DIPHOSPHATASE NUDT8"/>
    <property type="match status" value="1"/>
</dbReference>
<dbReference type="Gene3D" id="3.90.79.10">
    <property type="entry name" value="Nucleoside Triphosphate Pyrophosphohydrolase"/>
    <property type="match status" value="1"/>
</dbReference>
<dbReference type="OrthoDB" id="9802805at2"/>
<evidence type="ECO:0000313" key="9">
    <source>
        <dbReference type="Proteomes" id="UP000244937"/>
    </source>
</evidence>
<keyword evidence="4" id="KW-0378">Hydrolase</keyword>
<sequence>MYFDDFLSLLPKIKKQSLPGESAHSKMSPPERRAAMQKLDWETINPRKAAVLVLFYPKDLKTHLVLIIRNSYEGVHSAQIAFPGGKVESYDTSKQATALRETDEEIGVPLECIEVVMPMSEVYIPPSNFLVAPFLAISRSGLTFLPDPREVAGIIELPLESLLDEANVMIKSIATSYANNVHVPVFDFGGKIVWGATAMMLGELKEVMNSALEG</sequence>
<dbReference type="InterPro" id="IPR015797">
    <property type="entry name" value="NUDIX_hydrolase-like_dom_sf"/>
</dbReference>
<dbReference type="Proteomes" id="UP000244937">
    <property type="component" value="Chromosome"/>
</dbReference>
<comment type="cofactor">
    <cofactor evidence="2">
        <name>Mg(2+)</name>
        <dbReference type="ChEBI" id="CHEBI:18420"/>
    </cofactor>
</comment>
<dbReference type="GO" id="GO:0046872">
    <property type="term" value="F:metal ion binding"/>
    <property type="evidence" value="ECO:0007669"/>
    <property type="project" value="UniProtKB-KW"/>
</dbReference>
<protein>
    <submittedName>
        <fullName evidence="8">Coenzyme A pyrophosphatase</fullName>
    </submittedName>
</protein>
<evidence type="ECO:0000256" key="5">
    <source>
        <dbReference type="ARBA" id="ARBA00022842"/>
    </source>
</evidence>
<reference evidence="8 9" key="1">
    <citation type="submission" date="2018-05" db="EMBL/GenBank/DDBJ databases">
        <title>Genome sequencing of Flavobacterium sp. HYN0049.</title>
        <authorList>
            <person name="Yi H."/>
            <person name="Baek C."/>
        </authorList>
    </citation>
    <scope>NUCLEOTIDE SEQUENCE [LARGE SCALE GENOMIC DNA]</scope>
    <source>
        <strain evidence="8 9">HYN0049</strain>
    </source>
</reference>
<accession>A0A2S1SLL2</accession>
<comment type="cofactor">
    <cofactor evidence="1">
        <name>Mn(2+)</name>
        <dbReference type="ChEBI" id="CHEBI:29035"/>
    </cofactor>
</comment>
<proteinExistence type="predicted"/>
<evidence type="ECO:0000256" key="2">
    <source>
        <dbReference type="ARBA" id="ARBA00001946"/>
    </source>
</evidence>
<name>A0A2S1SLL2_9FLAO</name>
<dbReference type="GO" id="GO:0010945">
    <property type="term" value="F:coenzyme A diphosphatase activity"/>
    <property type="evidence" value="ECO:0007669"/>
    <property type="project" value="InterPro"/>
</dbReference>
<dbReference type="PROSITE" id="PS51462">
    <property type="entry name" value="NUDIX"/>
    <property type="match status" value="1"/>
</dbReference>
<keyword evidence="3" id="KW-0479">Metal-binding</keyword>
<dbReference type="InterPro" id="IPR045121">
    <property type="entry name" value="CoAse"/>
</dbReference>
<dbReference type="Pfam" id="PF00293">
    <property type="entry name" value="NUDIX"/>
    <property type="match status" value="1"/>
</dbReference>
<keyword evidence="5" id="KW-0460">Magnesium</keyword>
<keyword evidence="9" id="KW-1185">Reference proteome</keyword>
<evidence type="ECO:0000313" key="8">
    <source>
        <dbReference type="EMBL" id="AWI27246.1"/>
    </source>
</evidence>
<evidence type="ECO:0000256" key="3">
    <source>
        <dbReference type="ARBA" id="ARBA00022723"/>
    </source>
</evidence>
<dbReference type="KEGG" id="fpal:HYN49_09045"/>
<dbReference type="AlphaFoldDB" id="A0A2S1SLL2"/>
<keyword evidence="6" id="KW-0464">Manganese</keyword>
<evidence type="ECO:0000256" key="1">
    <source>
        <dbReference type="ARBA" id="ARBA00001936"/>
    </source>
</evidence>